<dbReference type="GO" id="GO:0030975">
    <property type="term" value="F:thiamine binding"/>
    <property type="evidence" value="ECO:0007669"/>
    <property type="project" value="TreeGrafter"/>
</dbReference>
<dbReference type="CDD" id="cd13589">
    <property type="entry name" value="PBP2_polyamine_RpCGA009"/>
    <property type="match status" value="1"/>
</dbReference>
<dbReference type="Pfam" id="PF13416">
    <property type="entry name" value="SBP_bac_8"/>
    <property type="match status" value="1"/>
</dbReference>
<comment type="similarity">
    <text evidence="2">Belongs to the bacterial solute-binding protein 1 family.</text>
</comment>
<evidence type="ECO:0000256" key="4">
    <source>
        <dbReference type="ARBA" id="ARBA00022729"/>
    </source>
</evidence>
<evidence type="ECO:0000256" key="2">
    <source>
        <dbReference type="ARBA" id="ARBA00008520"/>
    </source>
</evidence>
<dbReference type="GO" id="GO:0030976">
    <property type="term" value="F:thiamine pyrophosphate binding"/>
    <property type="evidence" value="ECO:0007669"/>
    <property type="project" value="TreeGrafter"/>
</dbReference>
<evidence type="ECO:0000256" key="1">
    <source>
        <dbReference type="ARBA" id="ARBA00004418"/>
    </source>
</evidence>
<accession>A0A7X3LY03</accession>
<comment type="caution">
    <text evidence="6">The sequence shown here is derived from an EMBL/GenBank/DDBJ whole genome shotgun (WGS) entry which is preliminary data.</text>
</comment>
<dbReference type="Gene3D" id="3.40.190.10">
    <property type="entry name" value="Periplasmic binding protein-like II"/>
    <property type="match status" value="2"/>
</dbReference>
<proteinExistence type="inferred from homology"/>
<dbReference type="PANTHER" id="PTHR30006">
    <property type="entry name" value="THIAMINE-BINDING PERIPLASMIC PROTEIN-RELATED"/>
    <property type="match status" value="1"/>
</dbReference>
<keyword evidence="4" id="KW-0732">Signal</keyword>
<evidence type="ECO:0000256" key="3">
    <source>
        <dbReference type="ARBA" id="ARBA00022448"/>
    </source>
</evidence>
<evidence type="ECO:0000313" key="7">
    <source>
        <dbReference type="Proteomes" id="UP000433101"/>
    </source>
</evidence>
<dbReference type="SUPFAM" id="SSF53850">
    <property type="entry name" value="Periplasmic binding protein-like II"/>
    <property type="match status" value="1"/>
</dbReference>
<dbReference type="PANTHER" id="PTHR30006:SF3">
    <property type="entry name" value="THIAMINE-BINDING PERIPLASMIC PROTEIN"/>
    <property type="match status" value="1"/>
</dbReference>
<sequence length="357" mass="39524">MAGFICGTVFIADANAADLTVVTWGGTYARSQQEAYGKPFEEKTGKTIRWVNYNGGLADIRAQVKSGDVIWDVVDVFPSDARKGCAEGLFEKLPEEVVTAPDESGTAEGDLIVPRPNDCVSPNIIWSWVTFYERGKFGDEGPKTISDFFDLERFPGKRGLSVFAQSNLEMALVADGVAPGDVYDVLSTDEGLDRAFAKLESLGDQVVFWSAGTEPLELVNSGKAAVSTGYNGRVSEAILAHGADYEIVWDGQLLEEEWFAIVKGAPNREAAFEFLKISTTPQAQAEQARWIPYGPMRRSALKIIRENEPWFHSGQTVMEHMPDREEVMARTIIANPDWWAENGTDASERYKAWMESR</sequence>
<dbReference type="EMBL" id="WUMV01000009">
    <property type="protein sequence ID" value="MXN67113.1"/>
    <property type="molecule type" value="Genomic_DNA"/>
</dbReference>
<reference evidence="6 7" key="1">
    <citation type="submission" date="2019-12" db="EMBL/GenBank/DDBJ databases">
        <authorList>
            <person name="Li M."/>
        </authorList>
    </citation>
    <scope>NUCLEOTIDE SEQUENCE [LARGE SCALE GENOMIC DNA]</scope>
    <source>
        <strain evidence="6 7">GBMRC 2046</strain>
    </source>
</reference>
<organism evidence="6 7">
    <name type="scientific">Stappia sediminis</name>
    <dbReference type="NCBI Taxonomy" id="2692190"/>
    <lineage>
        <taxon>Bacteria</taxon>
        <taxon>Pseudomonadati</taxon>
        <taxon>Pseudomonadota</taxon>
        <taxon>Alphaproteobacteria</taxon>
        <taxon>Hyphomicrobiales</taxon>
        <taxon>Stappiaceae</taxon>
        <taxon>Stappia</taxon>
    </lineage>
</organism>
<dbReference type="GO" id="GO:0015888">
    <property type="term" value="P:thiamine transport"/>
    <property type="evidence" value="ECO:0007669"/>
    <property type="project" value="TreeGrafter"/>
</dbReference>
<gene>
    <name evidence="6" type="ORF">GR183_19565</name>
</gene>
<dbReference type="InterPro" id="IPR006059">
    <property type="entry name" value="SBP"/>
</dbReference>
<name>A0A7X3LY03_9HYPH</name>
<comment type="subcellular location">
    <subcellularLocation>
        <location evidence="1">Periplasm</location>
    </subcellularLocation>
</comment>
<keyword evidence="5" id="KW-0574">Periplasm</keyword>
<evidence type="ECO:0000256" key="5">
    <source>
        <dbReference type="ARBA" id="ARBA00022764"/>
    </source>
</evidence>
<keyword evidence="7" id="KW-1185">Reference proteome</keyword>
<dbReference type="Proteomes" id="UP000433101">
    <property type="component" value="Unassembled WGS sequence"/>
</dbReference>
<evidence type="ECO:0000313" key="6">
    <source>
        <dbReference type="EMBL" id="MXN67113.1"/>
    </source>
</evidence>
<dbReference type="GO" id="GO:0030288">
    <property type="term" value="C:outer membrane-bounded periplasmic space"/>
    <property type="evidence" value="ECO:0007669"/>
    <property type="project" value="TreeGrafter"/>
</dbReference>
<keyword evidence="3" id="KW-0813">Transport</keyword>
<dbReference type="AlphaFoldDB" id="A0A7X3LY03"/>
<protein>
    <submittedName>
        <fullName evidence="6">Extracellular solute-binding protein</fullName>
    </submittedName>
</protein>